<sequence>MKPLKIKKILFTENIFFLAFFIFQLVLLSVFSKFPAIIEQYYSNGCYPIISKLNRIIFGWIPFSVGDLIYISLSIYLLYWFYKNQKINWIEKVKHLFKMLVIGYFVFHLLWAYNYYRMPLYEKMNLRTDYRQEELLQFTKRLIYTSNKLQFKLTHNVNKKVISPYKTTQIFRLAPLGYANLKNTHPFFDYTNSSIKSSLFSYPLTYMGFGGYLNPFTNEAQVNDMPPSYNLPAIVCHEMAHQIGYSSESECNFIGFLACTHNKNLFFQYAGYTYALRYCLAHIASKDQKELKSILSTIHPGVLKNFQESETFWSVHESMINTGFEIFYDHFLKLNQQKEGMQSYSKFINLLINYEKKSSF</sequence>
<name>A0AAI8GCC2_9FLAO</name>
<dbReference type="Proteomes" id="UP000304840">
    <property type="component" value="Chromosome"/>
</dbReference>
<reference evidence="2 3" key="2">
    <citation type="submission" date="2019-05" db="EMBL/GenBank/DDBJ databases">
        <authorList>
            <person name="Ravantti J.J."/>
        </authorList>
    </citation>
    <scope>NUCLEOTIDE SEQUENCE [LARGE SCALE GENOMIC DNA]</scope>
    <source>
        <strain evidence="2 3">B185</strain>
    </source>
</reference>
<feature type="transmembrane region" description="Helical" evidence="1">
    <location>
        <begin position="99"/>
        <end position="116"/>
    </location>
</feature>
<dbReference type="RefSeq" id="WP_138425003.1">
    <property type="nucleotide sequence ID" value="NZ_CP010992.1"/>
</dbReference>
<organism evidence="2 3">
    <name type="scientific">Flavobacterium columnare</name>
    <dbReference type="NCBI Taxonomy" id="996"/>
    <lineage>
        <taxon>Bacteria</taxon>
        <taxon>Pseudomonadati</taxon>
        <taxon>Bacteroidota</taxon>
        <taxon>Flavobacteriia</taxon>
        <taxon>Flavobacteriales</taxon>
        <taxon>Flavobacteriaceae</taxon>
        <taxon>Flavobacterium</taxon>
    </lineage>
</organism>
<evidence type="ECO:0000256" key="1">
    <source>
        <dbReference type="SAM" id="Phobius"/>
    </source>
</evidence>
<evidence type="ECO:0000313" key="3">
    <source>
        <dbReference type="Proteomes" id="UP000304840"/>
    </source>
</evidence>
<accession>A0AAI8GCC2</accession>
<evidence type="ECO:0000313" key="2">
    <source>
        <dbReference type="EMBL" id="AMO21417.2"/>
    </source>
</evidence>
<keyword evidence="1" id="KW-0812">Transmembrane</keyword>
<dbReference type="InterPro" id="IPR024294">
    <property type="entry name" value="DUF3810"/>
</dbReference>
<dbReference type="Pfam" id="PF12725">
    <property type="entry name" value="DUF3810"/>
    <property type="match status" value="1"/>
</dbReference>
<dbReference type="EMBL" id="CP010992">
    <property type="protein sequence ID" value="AMO21417.2"/>
    <property type="molecule type" value="Genomic_DNA"/>
</dbReference>
<protein>
    <submittedName>
        <fullName evidence="2">DUF3810 domain-containing protein</fullName>
    </submittedName>
</protein>
<feature type="transmembrane region" description="Helical" evidence="1">
    <location>
        <begin position="56"/>
        <end position="79"/>
    </location>
</feature>
<gene>
    <name evidence="2" type="ORF">UN65_03640</name>
</gene>
<reference evidence="3" key="1">
    <citation type="submission" date="2016-03" db="EMBL/GenBank/DDBJ databases">
        <title>Flavobacterium columnare strain B185, complete genome.</title>
        <authorList>
            <person name="Sundberg L.-R."/>
            <person name="Papponen P."/>
            <person name="Laanto E."/>
        </authorList>
    </citation>
    <scope>NUCLEOTIDE SEQUENCE [LARGE SCALE GENOMIC DNA]</scope>
    <source>
        <strain evidence="3">B185</strain>
    </source>
</reference>
<proteinExistence type="predicted"/>
<keyword evidence="1" id="KW-0472">Membrane</keyword>
<dbReference type="AlphaFoldDB" id="A0AAI8GCC2"/>
<keyword evidence="1" id="KW-1133">Transmembrane helix</keyword>